<sequence length="425" mass="45762">MTKSAKTFDVIVVGAGPSGMMAAISAAQNGAKVALIDKNKKVGKKLLMTGGGRCNVTNARSVDEILTNVPGNGRFLHSAFSQFSNLDIIEFFESNGVKLKEEDHGRMFPITDKSKTIVDALFNKILSLHVSYFPSQAVDKLLIENGAVIGLETDSESFLSPTIILSTGGRAYPSTGSTGDGYRLARSAGHSLSQLYATESALISDEPFILDKSLQGISLREIKLSVLNSKGKAIISHQHDLLFTHFGISGPAALRCSSFINQLLAKGEKMVTVSLDQFPEKKLGSLKNELTSLSKTDKSIKNAFSGLAQERMLLFILEKAGIDPSLSAKTLSEQQIDKIASLFKNWQITISKTLPIEKSFVTGGGVSLKEINPKSMESKQTQGLFMTGELLDINGYTGGYNITCAFVTGFVAGKHAAQIASYFQQ</sequence>
<dbReference type="Gene3D" id="2.40.30.10">
    <property type="entry name" value="Translation factors"/>
    <property type="match status" value="1"/>
</dbReference>
<organism evidence="6 7">
    <name type="scientific">Lactococcus lactis subsp. lactis</name>
    <name type="common">Streptococcus lactis</name>
    <dbReference type="NCBI Taxonomy" id="1360"/>
    <lineage>
        <taxon>Bacteria</taxon>
        <taxon>Bacillati</taxon>
        <taxon>Bacillota</taxon>
        <taxon>Bacilli</taxon>
        <taxon>Lactobacillales</taxon>
        <taxon>Streptococcaceae</taxon>
        <taxon>Lactococcus</taxon>
    </lineage>
</organism>
<gene>
    <name evidence="6" type="ORF">JCM5805K_2726</name>
</gene>
<name>A0A0B8QX08_LACLL</name>
<dbReference type="InterPro" id="IPR036188">
    <property type="entry name" value="FAD/NAD-bd_sf"/>
</dbReference>
<dbReference type="Pfam" id="PF03486">
    <property type="entry name" value="HI0933_like"/>
    <property type="match status" value="1"/>
</dbReference>
<evidence type="ECO:0000313" key="6">
    <source>
        <dbReference type="EMBL" id="GAM81602.1"/>
    </source>
</evidence>
<dbReference type="PRINTS" id="PR00368">
    <property type="entry name" value="FADPNR"/>
</dbReference>
<feature type="domain" description="RsdA/BaiN/AoA(So)-like insert" evidence="5">
    <location>
        <begin position="197"/>
        <end position="361"/>
    </location>
</feature>
<comment type="cofactor">
    <cofactor evidence="1">
        <name>FAD</name>
        <dbReference type="ChEBI" id="CHEBI:57692"/>
    </cofactor>
</comment>
<dbReference type="Gene3D" id="3.50.50.60">
    <property type="entry name" value="FAD/NAD(P)-binding domain"/>
    <property type="match status" value="1"/>
</dbReference>
<dbReference type="InterPro" id="IPR057661">
    <property type="entry name" value="RsdA/BaiN/AoA(So)_Rossmann"/>
</dbReference>
<dbReference type="SUPFAM" id="SSF51905">
    <property type="entry name" value="FAD/NAD(P)-binding domain"/>
    <property type="match status" value="1"/>
</dbReference>
<evidence type="ECO:0000256" key="2">
    <source>
        <dbReference type="ARBA" id="ARBA00022630"/>
    </source>
</evidence>
<proteinExistence type="predicted"/>
<keyword evidence="3" id="KW-0274">FAD</keyword>
<dbReference type="InterPro" id="IPR004792">
    <property type="entry name" value="BaiN-like"/>
</dbReference>
<reference evidence="6 7" key="1">
    <citation type="submission" date="2015-01" db="EMBL/GenBank/DDBJ databases">
        <title>Lactococcus lactis subsp.lactis JCM 5805 whole genome shotgun sequence.</title>
        <authorList>
            <person name="Fujii T."/>
            <person name="Tomita Y."/>
            <person name="Ikushima S."/>
            <person name="Fujiwara D."/>
        </authorList>
    </citation>
    <scope>NUCLEOTIDE SEQUENCE [LARGE SCALE GENOMIC DNA]</scope>
    <source>
        <strain evidence="6 7">JCM 5805</strain>
    </source>
</reference>
<dbReference type="PATRIC" id="fig|1360.96.peg.97"/>
<dbReference type="NCBIfam" id="TIGR00275">
    <property type="entry name" value="aminoacetone oxidase family FAD-binding enzyme"/>
    <property type="match status" value="1"/>
</dbReference>
<evidence type="ECO:0000256" key="3">
    <source>
        <dbReference type="ARBA" id="ARBA00022827"/>
    </source>
</evidence>
<dbReference type="SUPFAM" id="SSF160996">
    <property type="entry name" value="HI0933 insert domain-like"/>
    <property type="match status" value="1"/>
</dbReference>
<evidence type="ECO:0000259" key="4">
    <source>
        <dbReference type="Pfam" id="PF03486"/>
    </source>
</evidence>
<accession>A0A0B8QX08</accession>
<dbReference type="EMBL" id="BBSI01000040">
    <property type="protein sequence ID" value="GAM81602.1"/>
    <property type="molecule type" value="Genomic_DNA"/>
</dbReference>
<dbReference type="InterPro" id="IPR023166">
    <property type="entry name" value="BaiN-like_dom_sf"/>
</dbReference>
<dbReference type="InterPro" id="IPR055178">
    <property type="entry name" value="RsdA/BaiN/AoA(So)-like_dom"/>
</dbReference>
<comment type="caution">
    <text evidence="6">The sequence shown here is derived from an EMBL/GenBank/DDBJ whole genome shotgun (WGS) entry which is preliminary data.</text>
</comment>
<keyword evidence="2" id="KW-0285">Flavoprotein</keyword>
<evidence type="ECO:0000313" key="7">
    <source>
        <dbReference type="Proteomes" id="UP000031847"/>
    </source>
</evidence>
<protein>
    <submittedName>
        <fullName evidence="6">Predicted flavoproteins</fullName>
    </submittedName>
</protein>
<dbReference type="PANTHER" id="PTHR42887:SF2">
    <property type="entry name" value="OS12G0638800 PROTEIN"/>
    <property type="match status" value="1"/>
</dbReference>
<evidence type="ECO:0000259" key="5">
    <source>
        <dbReference type="Pfam" id="PF22780"/>
    </source>
</evidence>
<evidence type="ECO:0000256" key="1">
    <source>
        <dbReference type="ARBA" id="ARBA00001974"/>
    </source>
</evidence>
<feature type="domain" description="RsdA/BaiN/AoA(So)-like Rossmann fold-like" evidence="4">
    <location>
        <begin position="9"/>
        <end position="414"/>
    </location>
</feature>
<dbReference type="RefSeq" id="WP_025016579.1">
    <property type="nucleotide sequence ID" value="NZ_BAABQR010000003.1"/>
</dbReference>
<dbReference type="Proteomes" id="UP000031847">
    <property type="component" value="Unassembled WGS sequence"/>
</dbReference>
<dbReference type="Gene3D" id="1.10.8.260">
    <property type="entry name" value="HI0933 insert domain-like"/>
    <property type="match status" value="1"/>
</dbReference>
<dbReference type="PANTHER" id="PTHR42887">
    <property type="entry name" value="OS12G0638800 PROTEIN"/>
    <property type="match status" value="1"/>
</dbReference>
<dbReference type="Pfam" id="PF22780">
    <property type="entry name" value="HI0933_like_1st"/>
    <property type="match status" value="1"/>
</dbReference>
<dbReference type="PRINTS" id="PR00411">
    <property type="entry name" value="PNDRDTASEI"/>
</dbReference>
<dbReference type="AlphaFoldDB" id="A0A0B8QX08"/>